<feature type="non-terminal residue" evidence="4">
    <location>
        <position position="596"/>
    </location>
</feature>
<comment type="caution">
    <text evidence="4">The sequence shown here is derived from an EMBL/GenBank/DDBJ whole genome shotgun (WGS) entry which is preliminary data.</text>
</comment>
<sequence length="596" mass="68216">MVRFPTEDVRDSTPEKKPQPSTTTTSRHRGSAGVFGFTTNDELDYLEEGSKAMKSSAASPKAPSSPVLVRKSLLTESQATSIAKMTGDAPNSNQSRSEVSKDKRKDEEEQHDWLDGALSRKKAVSEAKASKQKASLQIESLLGLGSSVDVGALQRLKDKEQQHGECQALQARIIQLEGEVYFPLVTPLYLYRSLTGVIEQMEQFSSRLGELSSRVESTHEHTAHGLEQGARHQDEQLRSTHSYIHMESSKKIRTKNYECDHLALPSCSHPSPNPVMQDRLAQQQKATAEERACLKEIISRMDIQISEQQRQLEKERWKVTAEQAKAESTQRGLEEERRVFTMQISMEREELDRAKSSLLEEQKSVMQQCTEERRKLAAEWAHFRAQEKQRQDRAEREVNSLLERREGSIISLAQEQADLKLQMAELKQKELVVTQEKETLARLREELDRERETTNSMALRLKTRAQEVEAFSKLAAEKYEEGEQAFQEAKRVESEHEARLRNIQSRTEYLRQLEQRILKERMQVNHLQEDVERPRGHSTISPLPQIVPTVLPDSVSVLPFPELTTSLRSKPSNSFPNYQPMMLEASLALWRYTAEK</sequence>
<name>A0ABV0NRV2_9TELE</name>
<evidence type="ECO:0000259" key="3">
    <source>
        <dbReference type="Pfam" id="PF21007"/>
    </source>
</evidence>
<feature type="compositionally biased region" description="Basic and acidic residues" evidence="2">
    <location>
        <begin position="216"/>
        <end position="236"/>
    </location>
</feature>
<proteinExistence type="predicted"/>
<protein>
    <recommendedName>
        <fullName evidence="3">Fas-binding factor 1 C-terminal domain-containing protein</fullName>
    </recommendedName>
</protein>
<feature type="compositionally biased region" description="Basic and acidic residues" evidence="2">
    <location>
        <begin position="98"/>
        <end position="114"/>
    </location>
</feature>
<feature type="compositionally biased region" description="Basic and acidic residues" evidence="2">
    <location>
        <begin position="1"/>
        <end position="18"/>
    </location>
</feature>
<dbReference type="PANTHER" id="PTHR33689">
    <property type="entry name" value="FAS-BINDING FACTOR 1"/>
    <property type="match status" value="1"/>
</dbReference>
<dbReference type="Proteomes" id="UP001476798">
    <property type="component" value="Unassembled WGS sequence"/>
</dbReference>
<evidence type="ECO:0000313" key="5">
    <source>
        <dbReference type="Proteomes" id="UP001476798"/>
    </source>
</evidence>
<dbReference type="EMBL" id="JAHRIO010043353">
    <property type="protein sequence ID" value="MEQ2172962.1"/>
    <property type="molecule type" value="Genomic_DNA"/>
</dbReference>
<evidence type="ECO:0000256" key="1">
    <source>
        <dbReference type="SAM" id="Coils"/>
    </source>
</evidence>
<organism evidence="4 5">
    <name type="scientific">Goodea atripinnis</name>
    <dbReference type="NCBI Taxonomy" id="208336"/>
    <lineage>
        <taxon>Eukaryota</taxon>
        <taxon>Metazoa</taxon>
        <taxon>Chordata</taxon>
        <taxon>Craniata</taxon>
        <taxon>Vertebrata</taxon>
        <taxon>Euteleostomi</taxon>
        <taxon>Actinopterygii</taxon>
        <taxon>Neopterygii</taxon>
        <taxon>Teleostei</taxon>
        <taxon>Neoteleostei</taxon>
        <taxon>Acanthomorphata</taxon>
        <taxon>Ovalentaria</taxon>
        <taxon>Atherinomorphae</taxon>
        <taxon>Cyprinodontiformes</taxon>
        <taxon>Goodeidae</taxon>
        <taxon>Goodea</taxon>
    </lineage>
</organism>
<dbReference type="Pfam" id="PF21007">
    <property type="entry name" value="FBF1"/>
    <property type="match status" value="1"/>
</dbReference>
<reference evidence="4 5" key="1">
    <citation type="submission" date="2021-06" db="EMBL/GenBank/DDBJ databases">
        <authorList>
            <person name="Palmer J.M."/>
        </authorList>
    </citation>
    <scope>NUCLEOTIDE SEQUENCE [LARGE SCALE GENOMIC DNA]</scope>
    <source>
        <strain evidence="4 5">GA_2019</strain>
        <tissue evidence="4">Muscle</tissue>
    </source>
</reference>
<feature type="region of interest" description="Disordered" evidence="2">
    <location>
        <begin position="1"/>
        <end position="117"/>
    </location>
</feature>
<feature type="coiled-coil region" evidence="1">
    <location>
        <begin position="359"/>
        <end position="460"/>
    </location>
</feature>
<dbReference type="InterPro" id="IPR049390">
    <property type="entry name" value="FBF1_C"/>
</dbReference>
<keyword evidence="5" id="KW-1185">Reference proteome</keyword>
<feature type="domain" description="Fas-binding factor 1 C-terminal" evidence="3">
    <location>
        <begin position="275"/>
        <end position="596"/>
    </location>
</feature>
<feature type="compositionally biased region" description="Low complexity" evidence="2">
    <location>
        <begin position="52"/>
        <end position="66"/>
    </location>
</feature>
<gene>
    <name evidence="4" type="ORF">GOODEAATRI_026771</name>
</gene>
<accession>A0ABV0NRV2</accession>
<dbReference type="InterPro" id="IPR033561">
    <property type="entry name" value="FBF1"/>
</dbReference>
<feature type="region of interest" description="Disordered" evidence="2">
    <location>
        <begin position="215"/>
        <end position="236"/>
    </location>
</feature>
<evidence type="ECO:0000256" key="2">
    <source>
        <dbReference type="SAM" id="MobiDB-lite"/>
    </source>
</evidence>
<evidence type="ECO:0000313" key="4">
    <source>
        <dbReference type="EMBL" id="MEQ2172962.1"/>
    </source>
</evidence>
<dbReference type="PANTHER" id="PTHR33689:SF1">
    <property type="entry name" value="FAS-BINDING FACTOR 1"/>
    <property type="match status" value="1"/>
</dbReference>
<keyword evidence="1" id="KW-0175">Coiled coil</keyword>
<feature type="compositionally biased region" description="Polar residues" evidence="2">
    <location>
        <begin position="74"/>
        <end position="97"/>
    </location>
</feature>